<dbReference type="AlphaFoldDB" id="A0A655ASQ4"/>
<evidence type="ECO:0000313" key="1">
    <source>
        <dbReference type="EMBL" id="CKU69177.1"/>
    </source>
</evidence>
<protein>
    <submittedName>
        <fullName evidence="1">Uncharacterized protein</fullName>
    </submittedName>
</protein>
<reference evidence="1 2" key="1">
    <citation type="submission" date="2015-03" db="EMBL/GenBank/DDBJ databases">
        <authorList>
            <consortium name="Pathogen Informatics"/>
        </authorList>
    </citation>
    <scope>NUCLEOTIDE SEQUENCE [LARGE SCALE GENOMIC DNA]</scope>
    <source>
        <strain evidence="1 2">Bir 187</strain>
    </source>
</reference>
<dbReference type="Proteomes" id="UP000049023">
    <property type="component" value="Unassembled WGS sequence"/>
</dbReference>
<gene>
    <name evidence="1" type="ORF">ERS027661_05051</name>
</gene>
<name>A0A655ASQ4_MYCTX</name>
<accession>A0A655ASQ4</accession>
<dbReference type="EMBL" id="CNFU01002922">
    <property type="protein sequence ID" value="CKU69177.1"/>
    <property type="molecule type" value="Genomic_DNA"/>
</dbReference>
<proteinExistence type="predicted"/>
<evidence type="ECO:0000313" key="2">
    <source>
        <dbReference type="Proteomes" id="UP000049023"/>
    </source>
</evidence>
<organism evidence="1 2">
    <name type="scientific">Mycobacterium tuberculosis</name>
    <dbReference type="NCBI Taxonomy" id="1773"/>
    <lineage>
        <taxon>Bacteria</taxon>
        <taxon>Bacillati</taxon>
        <taxon>Actinomycetota</taxon>
        <taxon>Actinomycetes</taxon>
        <taxon>Mycobacteriales</taxon>
        <taxon>Mycobacteriaceae</taxon>
        <taxon>Mycobacterium</taxon>
        <taxon>Mycobacterium tuberculosis complex</taxon>
    </lineage>
</organism>
<sequence length="37" mass="4307">MFLLKTNVVEKKSGLRISNQQEIVLPFQCQIQCQIKT</sequence>